<proteinExistence type="inferred from homology"/>
<gene>
    <name evidence="7" type="primary">oppA</name>
    <name evidence="7" type="ORF">VCR4J5_200251</name>
</gene>
<dbReference type="InterPro" id="IPR000914">
    <property type="entry name" value="SBP_5_dom"/>
</dbReference>
<feature type="chain" id="PRO_5046571713" evidence="5">
    <location>
        <begin position="24"/>
        <end position="553"/>
    </location>
</feature>
<dbReference type="Proteomes" id="UP000049077">
    <property type="component" value="Unassembled WGS sequence"/>
</dbReference>
<comment type="caution">
    <text evidence="7">The sequence shown here is derived from an EMBL/GenBank/DDBJ whole genome shotgun (WGS) entry which is preliminary data.</text>
</comment>
<feature type="domain" description="Solute-binding protein family 5" evidence="6">
    <location>
        <begin position="93"/>
        <end position="468"/>
    </location>
</feature>
<keyword evidence="4 5" id="KW-0732">Signal</keyword>
<keyword evidence="8" id="KW-1185">Reference proteome</keyword>
<dbReference type="CDD" id="cd08504">
    <property type="entry name" value="PBP2_OppA"/>
    <property type="match status" value="1"/>
</dbReference>
<feature type="signal peptide" evidence="5">
    <location>
        <begin position="1"/>
        <end position="23"/>
    </location>
</feature>
<protein>
    <submittedName>
        <fullName evidence="7">Periplasmic oligopeptide-binding protein</fullName>
    </submittedName>
</protein>
<dbReference type="PANTHER" id="PTHR30290">
    <property type="entry name" value="PERIPLASMIC BINDING COMPONENT OF ABC TRANSPORTER"/>
    <property type="match status" value="1"/>
</dbReference>
<name>A0ABP1X184_9VIBR</name>
<dbReference type="InterPro" id="IPR039424">
    <property type="entry name" value="SBP_5"/>
</dbReference>
<dbReference type="Pfam" id="PF00496">
    <property type="entry name" value="SBP_bac_5"/>
    <property type="match status" value="1"/>
</dbReference>
<evidence type="ECO:0000256" key="2">
    <source>
        <dbReference type="ARBA" id="ARBA00005695"/>
    </source>
</evidence>
<evidence type="ECO:0000313" key="8">
    <source>
        <dbReference type="Proteomes" id="UP000049077"/>
    </source>
</evidence>
<dbReference type="Gene3D" id="3.10.105.10">
    <property type="entry name" value="Dipeptide-binding Protein, Domain 3"/>
    <property type="match status" value="1"/>
</dbReference>
<evidence type="ECO:0000256" key="4">
    <source>
        <dbReference type="ARBA" id="ARBA00022729"/>
    </source>
</evidence>
<dbReference type="EMBL" id="CCJX01000103">
    <property type="protein sequence ID" value="CDT34558.1"/>
    <property type="molecule type" value="Genomic_DNA"/>
</dbReference>
<dbReference type="InterPro" id="IPR023765">
    <property type="entry name" value="SBP_5_CS"/>
</dbReference>
<dbReference type="Gene3D" id="3.90.76.10">
    <property type="entry name" value="Dipeptide-binding Protein, Domain 1"/>
    <property type="match status" value="1"/>
</dbReference>
<evidence type="ECO:0000256" key="1">
    <source>
        <dbReference type="ARBA" id="ARBA00004196"/>
    </source>
</evidence>
<reference evidence="7 8" key="1">
    <citation type="submission" date="2014-06" db="EMBL/GenBank/DDBJ databases">
        <authorList>
            <person name="Le Roux F."/>
        </authorList>
    </citation>
    <scope>NUCLEOTIDE SEQUENCE [LARGE SCALE GENOMIC DNA]</scope>
    <source>
        <strain evidence="7 8">J5-4</strain>
    </source>
</reference>
<comment type="similarity">
    <text evidence="2">Belongs to the bacterial solute-binding protein 5 family.</text>
</comment>
<dbReference type="PANTHER" id="PTHR30290:SF10">
    <property type="entry name" value="PERIPLASMIC OLIGOPEPTIDE-BINDING PROTEIN-RELATED"/>
    <property type="match status" value="1"/>
</dbReference>
<dbReference type="PIRSF" id="PIRSF002741">
    <property type="entry name" value="MppA"/>
    <property type="match status" value="1"/>
</dbReference>
<evidence type="ECO:0000256" key="5">
    <source>
        <dbReference type="SAM" id="SignalP"/>
    </source>
</evidence>
<organism evidence="7 8">
    <name type="scientific">Vibrio crassostreae</name>
    <dbReference type="NCBI Taxonomy" id="246167"/>
    <lineage>
        <taxon>Bacteria</taxon>
        <taxon>Pseudomonadati</taxon>
        <taxon>Pseudomonadota</taxon>
        <taxon>Gammaproteobacteria</taxon>
        <taxon>Vibrionales</taxon>
        <taxon>Vibrionaceae</taxon>
        <taxon>Vibrio</taxon>
    </lineage>
</organism>
<evidence type="ECO:0000256" key="3">
    <source>
        <dbReference type="ARBA" id="ARBA00022448"/>
    </source>
</evidence>
<dbReference type="Gene3D" id="3.40.190.10">
    <property type="entry name" value="Periplasmic binding protein-like II"/>
    <property type="match status" value="1"/>
</dbReference>
<dbReference type="InterPro" id="IPR030678">
    <property type="entry name" value="Peptide/Ni-bd"/>
</dbReference>
<dbReference type="PROSITE" id="PS01040">
    <property type="entry name" value="SBP_BACTERIAL_5"/>
    <property type="match status" value="1"/>
</dbReference>
<accession>A0ABP1X184</accession>
<comment type="subcellular location">
    <subcellularLocation>
        <location evidence="1">Cell envelope</location>
    </subcellularLocation>
</comment>
<evidence type="ECO:0000259" key="6">
    <source>
        <dbReference type="Pfam" id="PF00496"/>
    </source>
</evidence>
<evidence type="ECO:0000313" key="7">
    <source>
        <dbReference type="EMBL" id="CDT34558.1"/>
    </source>
</evidence>
<sequence>MTQPTIPVIISSLLALSSASSFAATVPAPAPAPANTNAPLAEELLAEEQHFVRGNGAEPNTLDPSFVNSGMPGDIIVNDMFEGFVIEDSDGQIIPGQAKGWSISKDGKTVTFVLKENLKWSNGDPVTASDFVFGWQRAVSPKTGNNTGFVFSTANIVNASEILSGDRDPSKLGIKALDERTVEISLSKPTPYFMSLMSIKTFFPLPAELVQEKGDQWTRAENIATNGAYTLSKWVPNEYVEVERNPNYWDNTSTIINKVTYLGLSSQNAELIRYQAGEIDMTNRVQLEYYQKLIQESPEQIKAQALLGSYVYSFNTRQAPFDDVRIRQALSMAVNREILVEKVTGQGEPEAYSVTPNNIPDYTAPLSEFNSLDSEQRLTKAKALLEEAGYNENKPLKFTLTYNTSENHKKIAIAIASMWKPLGVKIELENMEWKAYVAAKGSGDYQLARSWAFGDYPEPSALLEAFTCDHTANESGYCNPDYDELLQQASKTEDQSKRFALYQHAESLLNDSAAVMPLYHYNHTRLVRNTLKGFPNNNPKGNIYAKDLYFVKQ</sequence>
<dbReference type="SUPFAM" id="SSF53850">
    <property type="entry name" value="Periplasmic binding protein-like II"/>
    <property type="match status" value="1"/>
</dbReference>
<dbReference type="RefSeq" id="WP_048661045.1">
    <property type="nucleotide sequence ID" value="NZ_CAWMAN010000098.1"/>
</dbReference>
<keyword evidence="3" id="KW-0813">Transport</keyword>